<dbReference type="Gene3D" id="3.20.20.80">
    <property type="entry name" value="Glycosidases"/>
    <property type="match status" value="1"/>
</dbReference>
<dbReference type="InterPro" id="IPR017853">
    <property type="entry name" value="GH"/>
</dbReference>
<protein>
    <recommendedName>
        <fullName evidence="4 10">4-alpha-glucanotransferase</fullName>
        <ecNumber evidence="3 10">2.4.1.25</ecNumber>
    </recommendedName>
    <alternativeName>
        <fullName evidence="8 10">Amylomaltase</fullName>
    </alternativeName>
    <alternativeName>
        <fullName evidence="9 10">Disproportionating enzyme</fullName>
    </alternativeName>
</protein>
<evidence type="ECO:0000256" key="9">
    <source>
        <dbReference type="ARBA" id="ARBA00031501"/>
    </source>
</evidence>
<proteinExistence type="inferred from homology"/>
<keyword evidence="5 10" id="KW-0328">Glycosyltransferase</keyword>
<dbReference type="Proteomes" id="UP000218323">
    <property type="component" value="Unassembled WGS sequence"/>
</dbReference>
<evidence type="ECO:0000256" key="5">
    <source>
        <dbReference type="ARBA" id="ARBA00022676"/>
    </source>
</evidence>
<evidence type="ECO:0000256" key="1">
    <source>
        <dbReference type="ARBA" id="ARBA00000439"/>
    </source>
</evidence>
<dbReference type="GO" id="GO:0005975">
    <property type="term" value="P:carbohydrate metabolic process"/>
    <property type="evidence" value="ECO:0007669"/>
    <property type="project" value="InterPro"/>
</dbReference>
<evidence type="ECO:0000313" key="11">
    <source>
        <dbReference type="EMBL" id="PCG13338.1"/>
    </source>
</evidence>
<evidence type="ECO:0000256" key="8">
    <source>
        <dbReference type="ARBA" id="ARBA00031423"/>
    </source>
</evidence>
<keyword evidence="6 10" id="KW-0808">Transferase</keyword>
<evidence type="ECO:0000256" key="2">
    <source>
        <dbReference type="ARBA" id="ARBA00005684"/>
    </source>
</evidence>
<keyword evidence="12" id="KW-1185">Reference proteome</keyword>
<evidence type="ECO:0000256" key="10">
    <source>
        <dbReference type="RuleBase" id="RU361207"/>
    </source>
</evidence>
<dbReference type="InterPro" id="IPR003385">
    <property type="entry name" value="Glyco_hydro_77"/>
</dbReference>
<dbReference type="EC" id="2.4.1.25" evidence="3 10"/>
<evidence type="ECO:0000256" key="6">
    <source>
        <dbReference type="ARBA" id="ARBA00022679"/>
    </source>
</evidence>
<organism evidence="11 12">
    <name type="scientific">Sphingomonas adhaesiva</name>
    <dbReference type="NCBI Taxonomy" id="28212"/>
    <lineage>
        <taxon>Bacteria</taxon>
        <taxon>Pseudomonadati</taxon>
        <taxon>Pseudomonadota</taxon>
        <taxon>Alphaproteobacteria</taxon>
        <taxon>Sphingomonadales</taxon>
        <taxon>Sphingomonadaceae</taxon>
        <taxon>Sphingomonas</taxon>
    </lineage>
</organism>
<reference evidence="11 12" key="1">
    <citation type="submission" date="2017-09" db="EMBL/GenBank/DDBJ databases">
        <title>Sphingomonas adhaesiva DSM 7418, whole genome shotgun sequence.</title>
        <authorList>
            <person name="Feng G."/>
            <person name="Zhu H."/>
        </authorList>
    </citation>
    <scope>NUCLEOTIDE SEQUENCE [LARGE SCALE GENOMIC DNA]</scope>
    <source>
        <strain evidence="11 12">DSM 7418</strain>
    </source>
</reference>
<comment type="similarity">
    <text evidence="2 10">Belongs to the disproportionating enzyme family.</text>
</comment>
<dbReference type="EMBL" id="NWVC01000009">
    <property type="protein sequence ID" value="PCG13338.1"/>
    <property type="molecule type" value="Genomic_DNA"/>
</dbReference>
<dbReference type="GO" id="GO:0004134">
    <property type="term" value="F:4-alpha-glucanotransferase activity"/>
    <property type="evidence" value="ECO:0007669"/>
    <property type="project" value="UniProtKB-EC"/>
</dbReference>
<keyword evidence="7 10" id="KW-0119">Carbohydrate metabolism</keyword>
<dbReference type="NCBIfam" id="TIGR00217">
    <property type="entry name" value="malQ"/>
    <property type="match status" value="1"/>
</dbReference>
<name>A0A2A4I5F9_9SPHN</name>
<comment type="catalytic activity">
    <reaction evidence="1 10">
        <text>Transfers a segment of a (1-&gt;4)-alpha-D-glucan to a new position in an acceptor, which may be glucose or a (1-&gt;4)-alpha-D-glucan.</text>
        <dbReference type="EC" id="2.4.1.25"/>
    </reaction>
</comment>
<dbReference type="Pfam" id="PF02446">
    <property type="entry name" value="Glyco_hydro_77"/>
    <property type="match status" value="1"/>
</dbReference>
<dbReference type="PANTHER" id="PTHR32438:SF5">
    <property type="entry name" value="4-ALPHA-GLUCANOTRANSFERASE DPE1, CHLOROPLASTIC_AMYLOPLASTIC"/>
    <property type="match status" value="1"/>
</dbReference>
<dbReference type="PANTHER" id="PTHR32438">
    <property type="entry name" value="4-ALPHA-GLUCANOTRANSFERASE DPE1, CHLOROPLASTIC/AMYLOPLASTIC"/>
    <property type="match status" value="1"/>
</dbReference>
<dbReference type="AlphaFoldDB" id="A0A2A4I5F9"/>
<evidence type="ECO:0000256" key="3">
    <source>
        <dbReference type="ARBA" id="ARBA00012560"/>
    </source>
</evidence>
<evidence type="ECO:0000313" key="12">
    <source>
        <dbReference type="Proteomes" id="UP000218323"/>
    </source>
</evidence>
<comment type="caution">
    <text evidence="11">The sequence shown here is derived from an EMBL/GenBank/DDBJ whole genome shotgun (WGS) entry which is preliminary data.</text>
</comment>
<gene>
    <name evidence="11" type="primary">malQ</name>
    <name evidence="11" type="ORF">COA07_15240</name>
</gene>
<sequence length="623" mass="65924">MDRAVTAGFGLQRDWVDADGRAQRVEEDVLRAIRDRLDSTPAAEAFLSGDAGARVPLPPGCAGIAQVTFEDGSGAALPLDEAGRLPALDKVGYHHVEVAGRRFQLALAPRRCPEPPPRGWGVAVQIPALRGRAERAFGDAGTLADSAAALARAHACAVAISPTHALFPAAPARFSPYSPSSRLFHNVMLADPGLIGLPLPPAPAAPLIDWQRAIPARMAALRGAYDAAGEAARAAALAYRRQKGAALEHHARFDALHGRLGGNGWRDWPAELHDARGEAVLRFAAEAEGDIAFFAFLQWLTDLTLAQAQRVAGGAMTVGLVADLAVGMAPDGSHAWSAPGEVLTGLSLGAPPDPLGPDGQNWGITTLDPFALERNGFAPFIATLRAAFAHAGGLRVDHALGLERLWVIPEGASADQGAYLTMPGDHLRRILSIEAQRAGAIVIAEDLGTVPPGFRDTLAARCMLGMRVLPFERDRDGGFTPPAQWDEAAVAMTGTHDTPTIAGWWKGRDLDWREKLGATVDRAHRDTERAALWQAIGGAGDPPDEAPVDAILAHVAAAPGALAIFPMEDLLALEEQPNLPGTIDEHPNWRRRLVAATDVLLARRPVSRRTAALTAQRPGKASS</sequence>
<evidence type="ECO:0000256" key="7">
    <source>
        <dbReference type="ARBA" id="ARBA00023277"/>
    </source>
</evidence>
<evidence type="ECO:0000256" key="4">
    <source>
        <dbReference type="ARBA" id="ARBA00020295"/>
    </source>
</evidence>
<dbReference type="SUPFAM" id="SSF51445">
    <property type="entry name" value="(Trans)glycosidases"/>
    <property type="match status" value="1"/>
</dbReference>
<accession>A0A2A4I5F9</accession>